<feature type="compositionally biased region" description="Basic residues" evidence="1">
    <location>
        <begin position="177"/>
        <end position="188"/>
    </location>
</feature>
<dbReference type="Proteomes" id="UP000515154">
    <property type="component" value="Linkage group LG4"/>
</dbReference>
<evidence type="ECO:0000313" key="2">
    <source>
        <dbReference type="Proteomes" id="UP000515154"/>
    </source>
</evidence>
<proteinExistence type="predicted"/>
<gene>
    <name evidence="3" type="primary">LOC115210542</name>
</gene>
<feature type="region of interest" description="Disordered" evidence="1">
    <location>
        <begin position="169"/>
        <end position="197"/>
    </location>
</feature>
<organism evidence="2 3">
    <name type="scientific">Octopus sinensis</name>
    <name type="common">East Asian common octopus</name>
    <dbReference type="NCBI Taxonomy" id="2607531"/>
    <lineage>
        <taxon>Eukaryota</taxon>
        <taxon>Metazoa</taxon>
        <taxon>Spiralia</taxon>
        <taxon>Lophotrochozoa</taxon>
        <taxon>Mollusca</taxon>
        <taxon>Cephalopoda</taxon>
        <taxon>Coleoidea</taxon>
        <taxon>Octopodiformes</taxon>
        <taxon>Octopoda</taxon>
        <taxon>Incirrata</taxon>
        <taxon>Octopodidae</taxon>
        <taxon>Octopus</taxon>
    </lineage>
</organism>
<dbReference type="AlphaFoldDB" id="A0A6P7S9Z3"/>
<reference evidence="3" key="1">
    <citation type="submission" date="2025-08" db="UniProtKB">
        <authorList>
            <consortium name="RefSeq"/>
        </authorList>
    </citation>
    <scope>IDENTIFICATION</scope>
</reference>
<dbReference type="KEGG" id="osn:115210542"/>
<dbReference type="PANTHER" id="PTHR33327">
    <property type="entry name" value="ENDONUCLEASE"/>
    <property type="match status" value="1"/>
</dbReference>
<dbReference type="PANTHER" id="PTHR33327:SF3">
    <property type="entry name" value="RNA-DIRECTED DNA POLYMERASE"/>
    <property type="match status" value="1"/>
</dbReference>
<evidence type="ECO:0000256" key="1">
    <source>
        <dbReference type="SAM" id="MobiDB-lite"/>
    </source>
</evidence>
<protein>
    <submittedName>
        <fullName evidence="3">Uncharacterized protein LOC115210542</fullName>
    </submittedName>
</protein>
<name>A0A6P7S9Z3_9MOLL</name>
<evidence type="ECO:0000313" key="3">
    <source>
        <dbReference type="RefSeq" id="XP_029635005.1"/>
    </source>
</evidence>
<keyword evidence="2" id="KW-1185">Reference proteome</keyword>
<dbReference type="RefSeq" id="XP_029635005.1">
    <property type="nucleotide sequence ID" value="XM_029779145.1"/>
</dbReference>
<sequence length="271" mass="30819">MRYLTNSSLNLLYCRMPAPLARLVKDLITDPHPDANYVSVKSEVLRRNTPSAKRKFQTLMQDEHLGSRTPSEFLRRLCELSDTPLENNPLLRKLFFSQLLPNVQSILATTVDSNSLDQIATIADKIIEFTVQHTCSGPVVASSTITKSSPTLHDDILERIDALARRMDTLSREHASSRRPRSRSRSKSRSSSSTPTVSSLGWYHATFKDKAHRSNCRETSYGRFGHFKILRNFSSHRAFFVKDRVFNESLMVDTGSSCSIWPLRLTSDKQK</sequence>
<accession>A0A6P7S9Z3</accession>